<dbReference type="InterPro" id="IPR016040">
    <property type="entry name" value="NAD(P)-bd_dom"/>
</dbReference>
<name>A0ABU2LUM2_9ACTN</name>
<dbReference type="Gene3D" id="3.90.25.10">
    <property type="entry name" value="UDP-galactose 4-epimerase, domain 1"/>
    <property type="match status" value="1"/>
</dbReference>
<sequence length="278" mass="28717">MILVTGATGNIGRPLVRQLHAAGVGPLRALTRDPARGGLPDGVAVVGGDLARPDSLKSALAGVRSLFLPSGLGADAEVLAAARDAGVEHVVLVSSITVETHPHLPQAAANAAVERALRESGMAWTVLRPTQFASNALWWAEAIRAGGAVRLPYPEVGLPAVHPADIAAVAGAALTEPGHRGRTHALTGPARVTAREQVETIADVLGREARWEAVTRETAHAELAPFLGAGVADAVLDLMGGDVNDALLAVHDTVPRVTGKPGRTFRQWAEENATAFAP</sequence>
<dbReference type="Gene3D" id="3.40.50.720">
    <property type="entry name" value="NAD(P)-binding Rossmann-like Domain"/>
    <property type="match status" value="1"/>
</dbReference>
<dbReference type="InterPro" id="IPR036291">
    <property type="entry name" value="NAD(P)-bd_dom_sf"/>
</dbReference>
<gene>
    <name evidence="2" type="ORF">RNC47_23270</name>
</gene>
<dbReference type="SUPFAM" id="SSF51735">
    <property type="entry name" value="NAD(P)-binding Rossmann-fold domains"/>
    <property type="match status" value="1"/>
</dbReference>
<dbReference type="InterPro" id="IPR051604">
    <property type="entry name" value="Ergot_Alk_Oxidoreductase"/>
</dbReference>
<comment type="caution">
    <text evidence="2">The sequence shown here is derived from an EMBL/GenBank/DDBJ whole genome shotgun (WGS) entry which is preliminary data.</text>
</comment>
<dbReference type="Proteomes" id="UP001183420">
    <property type="component" value="Unassembled WGS sequence"/>
</dbReference>
<dbReference type="PANTHER" id="PTHR43162">
    <property type="match status" value="1"/>
</dbReference>
<accession>A0ABU2LUM2</accession>
<evidence type="ECO:0000313" key="2">
    <source>
        <dbReference type="EMBL" id="MDT0321256.1"/>
    </source>
</evidence>
<dbReference type="RefSeq" id="WP_311601463.1">
    <property type="nucleotide sequence ID" value="NZ_JAVREM010000037.1"/>
</dbReference>
<dbReference type="PANTHER" id="PTHR43162:SF1">
    <property type="entry name" value="PRESTALK A DIFFERENTIATION PROTEIN A"/>
    <property type="match status" value="1"/>
</dbReference>
<evidence type="ECO:0000259" key="1">
    <source>
        <dbReference type="Pfam" id="PF13460"/>
    </source>
</evidence>
<reference evidence="3" key="1">
    <citation type="submission" date="2023-07" db="EMBL/GenBank/DDBJ databases">
        <title>30 novel species of actinomycetes from the DSMZ collection.</title>
        <authorList>
            <person name="Nouioui I."/>
        </authorList>
    </citation>
    <scope>NUCLEOTIDE SEQUENCE [LARGE SCALE GENOMIC DNA]</scope>
    <source>
        <strain evidence="3">DSM 44918</strain>
    </source>
</reference>
<dbReference type="Pfam" id="PF13460">
    <property type="entry name" value="NAD_binding_10"/>
    <property type="match status" value="1"/>
</dbReference>
<evidence type="ECO:0000313" key="3">
    <source>
        <dbReference type="Proteomes" id="UP001183420"/>
    </source>
</evidence>
<keyword evidence="3" id="KW-1185">Reference proteome</keyword>
<dbReference type="EMBL" id="JAVREM010000037">
    <property type="protein sequence ID" value="MDT0321256.1"/>
    <property type="molecule type" value="Genomic_DNA"/>
</dbReference>
<organism evidence="2 3">
    <name type="scientific">Streptomyces millisiae</name>
    <dbReference type="NCBI Taxonomy" id="3075542"/>
    <lineage>
        <taxon>Bacteria</taxon>
        <taxon>Bacillati</taxon>
        <taxon>Actinomycetota</taxon>
        <taxon>Actinomycetes</taxon>
        <taxon>Kitasatosporales</taxon>
        <taxon>Streptomycetaceae</taxon>
        <taxon>Streptomyces</taxon>
    </lineage>
</organism>
<feature type="domain" description="NAD(P)-binding" evidence="1">
    <location>
        <begin position="6"/>
        <end position="177"/>
    </location>
</feature>
<protein>
    <submittedName>
        <fullName evidence="2">NAD(P)H-binding protein</fullName>
    </submittedName>
</protein>
<proteinExistence type="predicted"/>